<feature type="coiled-coil region" evidence="1">
    <location>
        <begin position="42"/>
        <end position="69"/>
    </location>
</feature>
<gene>
    <name evidence="3" type="ORF">KI387_030749</name>
</gene>
<reference evidence="3 4" key="1">
    <citation type="journal article" date="2021" name="Nat. Plants">
        <title>The Taxus genome provides insights into paclitaxel biosynthesis.</title>
        <authorList>
            <person name="Xiong X."/>
            <person name="Gou J."/>
            <person name="Liao Q."/>
            <person name="Li Y."/>
            <person name="Zhou Q."/>
            <person name="Bi G."/>
            <person name="Li C."/>
            <person name="Du R."/>
            <person name="Wang X."/>
            <person name="Sun T."/>
            <person name="Guo L."/>
            <person name="Liang H."/>
            <person name="Lu P."/>
            <person name="Wu Y."/>
            <person name="Zhang Z."/>
            <person name="Ro D.K."/>
            <person name="Shang Y."/>
            <person name="Huang S."/>
            <person name="Yan J."/>
        </authorList>
    </citation>
    <scope>NUCLEOTIDE SEQUENCE [LARGE SCALE GENOMIC DNA]</scope>
    <source>
        <strain evidence="3">Ta-2019</strain>
    </source>
</reference>
<dbReference type="InterPro" id="IPR015943">
    <property type="entry name" value="WD40/YVTN_repeat-like_dom_sf"/>
</dbReference>
<dbReference type="InterPro" id="IPR001680">
    <property type="entry name" value="WD40_rpt"/>
</dbReference>
<dbReference type="Pfam" id="PF00400">
    <property type="entry name" value="WD40"/>
    <property type="match status" value="2"/>
</dbReference>
<evidence type="ECO:0000313" key="3">
    <source>
        <dbReference type="EMBL" id="KAH9299067.1"/>
    </source>
</evidence>
<accession>A0AA38FEV1</accession>
<dbReference type="EMBL" id="JAHRHJ020000010">
    <property type="protein sequence ID" value="KAH9299067.1"/>
    <property type="molecule type" value="Genomic_DNA"/>
</dbReference>
<dbReference type="SUPFAM" id="SSF50978">
    <property type="entry name" value="WD40 repeat-like"/>
    <property type="match status" value="1"/>
</dbReference>
<dbReference type="SMART" id="SM00320">
    <property type="entry name" value="WD40"/>
    <property type="match status" value="6"/>
</dbReference>
<evidence type="ECO:0000313" key="4">
    <source>
        <dbReference type="Proteomes" id="UP000824469"/>
    </source>
</evidence>
<feature type="compositionally biased region" description="Basic and acidic residues" evidence="2">
    <location>
        <begin position="174"/>
        <end position="200"/>
    </location>
</feature>
<name>A0AA38FEV1_TAXCH</name>
<dbReference type="Gene3D" id="2.130.10.10">
    <property type="entry name" value="YVTN repeat-like/Quinoprotein amine dehydrogenase"/>
    <property type="match status" value="2"/>
</dbReference>
<dbReference type="OMA" id="WPEDIVW"/>
<sequence>MEPPTKRMKPDIHEECDKNAVLKEAVNEYGVEALVSKRRLEVAHLAKKLQEAQKRLLDAEVVLAQIQHKQEVTIQDTLIMDCYKFQAKKEGDSQSPRSEEDGRGTACECKPKLVIPPGLKKTGIAMRSTDVTPDAINIFSSHRQSESFGSKSRGYISVPEVDVVNLSESEDSQEERPKHKSESEDSQEERPKHKSDHREHIDLISDICSSKSSSVMHFSPPSYISSQHKRKPRSLVINPSIGHLCATSSLNGVVNFWKIQENGMPLTFLSSIQSVSPGQRRWPEDITWHPDGEKLFAAYSADGGDHQVSIINMHTAKKVTFLEEKPHTKGIVNSIVFMPWDNVCFATGGSDHTVVLWSERDNDVGWKPKSLHQNLHTSAVMGIAGMRHKKMVLSVGVDKRIIGYDVQFEKTDFKHMLESKAMGLLLNPIDLNLFMVQTGTPERQLRLLDMRVPGKEIHEFGWKQETSDSQSALIHQSWSPDGVYISTGSSDPRIHVFDIRYNSREPFQSIKAHQKRVFKAAWHSSLPLLISISSDLHIGVHRVLK</sequence>
<dbReference type="Proteomes" id="UP000824469">
    <property type="component" value="Unassembled WGS sequence"/>
</dbReference>
<protein>
    <submittedName>
        <fullName evidence="3">Uncharacterized protein</fullName>
    </submittedName>
</protein>
<dbReference type="PANTHER" id="PTHR47232:SF1">
    <property type="entry name" value="TRANSDUCIN FAMILY PROTEIN _ WD-40 REPEAT FAMILY PROTEIN"/>
    <property type="match status" value="1"/>
</dbReference>
<proteinExistence type="predicted"/>
<evidence type="ECO:0000256" key="2">
    <source>
        <dbReference type="SAM" id="MobiDB-lite"/>
    </source>
</evidence>
<keyword evidence="4" id="KW-1185">Reference proteome</keyword>
<dbReference type="PANTHER" id="PTHR47232">
    <property type="entry name" value="TRANSDUCIN FAMILY PROTEIN / WD-40 REPEAT FAMILY PROTEIN"/>
    <property type="match status" value="1"/>
</dbReference>
<dbReference type="InterPro" id="IPR036322">
    <property type="entry name" value="WD40_repeat_dom_sf"/>
</dbReference>
<feature type="region of interest" description="Disordered" evidence="2">
    <location>
        <begin position="167"/>
        <end position="200"/>
    </location>
</feature>
<comment type="caution">
    <text evidence="3">The sequence shown here is derived from an EMBL/GenBank/DDBJ whole genome shotgun (WGS) entry which is preliminary data.</text>
</comment>
<keyword evidence="1" id="KW-0175">Coiled coil</keyword>
<organism evidence="3 4">
    <name type="scientific">Taxus chinensis</name>
    <name type="common">Chinese yew</name>
    <name type="synonym">Taxus wallichiana var. chinensis</name>
    <dbReference type="NCBI Taxonomy" id="29808"/>
    <lineage>
        <taxon>Eukaryota</taxon>
        <taxon>Viridiplantae</taxon>
        <taxon>Streptophyta</taxon>
        <taxon>Embryophyta</taxon>
        <taxon>Tracheophyta</taxon>
        <taxon>Spermatophyta</taxon>
        <taxon>Pinopsida</taxon>
        <taxon>Pinidae</taxon>
        <taxon>Conifers II</taxon>
        <taxon>Cupressales</taxon>
        <taxon>Taxaceae</taxon>
        <taxon>Taxus</taxon>
    </lineage>
</organism>
<dbReference type="AlphaFoldDB" id="A0AA38FEV1"/>
<evidence type="ECO:0000256" key="1">
    <source>
        <dbReference type="SAM" id="Coils"/>
    </source>
</evidence>